<keyword evidence="2" id="KW-1185">Reference proteome</keyword>
<evidence type="ECO:0000313" key="2">
    <source>
        <dbReference type="Proteomes" id="UP000499080"/>
    </source>
</evidence>
<protein>
    <submittedName>
        <fullName evidence="1">Uncharacterized protein</fullName>
    </submittedName>
</protein>
<sequence>MTRGKSLALMSNDIKVHDERVSVNPIKLFQRISITKQSDEELEDFLTYELSPFPLPLFDEDGMRKARNNLYTKLCNNVHSILMLKAVYKLLMEATHCTKSSGVQLFNKFVIIMSHMMIIFV</sequence>
<evidence type="ECO:0000313" key="1">
    <source>
        <dbReference type="EMBL" id="GBN67741.1"/>
    </source>
</evidence>
<organism evidence="1 2">
    <name type="scientific">Araneus ventricosus</name>
    <name type="common">Orbweaver spider</name>
    <name type="synonym">Epeira ventricosa</name>
    <dbReference type="NCBI Taxonomy" id="182803"/>
    <lineage>
        <taxon>Eukaryota</taxon>
        <taxon>Metazoa</taxon>
        <taxon>Ecdysozoa</taxon>
        <taxon>Arthropoda</taxon>
        <taxon>Chelicerata</taxon>
        <taxon>Arachnida</taxon>
        <taxon>Araneae</taxon>
        <taxon>Araneomorphae</taxon>
        <taxon>Entelegynae</taxon>
        <taxon>Araneoidea</taxon>
        <taxon>Araneidae</taxon>
        <taxon>Araneus</taxon>
    </lineage>
</organism>
<accession>A0A4Y2QWP2</accession>
<dbReference type="EMBL" id="BGPR01015032">
    <property type="protein sequence ID" value="GBN67741.1"/>
    <property type="molecule type" value="Genomic_DNA"/>
</dbReference>
<reference evidence="1 2" key="1">
    <citation type="journal article" date="2019" name="Sci. Rep.">
        <title>Orb-weaving spider Araneus ventricosus genome elucidates the spidroin gene catalogue.</title>
        <authorList>
            <person name="Kono N."/>
            <person name="Nakamura H."/>
            <person name="Ohtoshi R."/>
            <person name="Moran D.A.P."/>
            <person name="Shinohara A."/>
            <person name="Yoshida Y."/>
            <person name="Fujiwara M."/>
            <person name="Mori M."/>
            <person name="Tomita M."/>
            <person name="Arakawa K."/>
        </authorList>
    </citation>
    <scope>NUCLEOTIDE SEQUENCE [LARGE SCALE GENOMIC DNA]</scope>
</reference>
<name>A0A4Y2QWP2_ARAVE</name>
<comment type="caution">
    <text evidence="1">The sequence shown here is derived from an EMBL/GenBank/DDBJ whole genome shotgun (WGS) entry which is preliminary data.</text>
</comment>
<dbReference type="Proteomes" id="UP000499080">
    <property type="component" value="Unassembled WGS sequence"/>
</dbReference>
<proteinExistence type="predicted"/>
<dbReference type="AlphaFoldDB" id="A0A4Y2QWP2"/>
<dbReference type="OrthoDB" id="6106269at2759"/>
<gene>
    <name evidence="1" type="ORF">AVEN_272414_1</name>
</gene>